<protein>
    <submittedName>
        <fullName evidence="1">Phage major capsid protein E</fullName>
    </submittedName>
</protein>
<dbReference type="Gene3D" id="3.15.30.10">
    <property type="entry name" value="putative capsid protein of prophage domain like"/>
    <property type="match status" value="1"/>
</dbReference>
<organism evidence="1 2">
    <name type="scientific">Lysinibacillus capsici</name>
    <dbReference type="NCBI Taxonomy" id="2115968"/>
    <lineage>
        <taxon>Bacteria</taxon>
        <taxon>Bacillati</taxon>
        <taxon>Bacillota</taxon>
        <taxon>Bacilli</taxon>
        <taxon>Bacillales</taxon>
        <taxon>Bacillaceae</taxon>
        <taxon>Lysinibacillus</taxon>
    </lineage>
</organism>
<evidence type="ECO:0000313" key="1">
    <source>
        <dbReference type="EMBL" id="SPT95565.1"/>
    </source>
</evidence>
<dbReference type="AlphaFoldDB" id="A0A2X0X9C2"/>
<dbReference type="InterPro" id="IPR005564">
    <property type="entry name" value="Major_capsid_GpE"/>
</dbReference>
<dbReference type="Proteomes" id="UP000251431">
    <property type="component" value="Unassembled WGS sequence"/>
</dbReference>
<reference evidence="1 2" key="1">
    <citation type="submission" date="2018-06" db="EMBL/GenBank/DDBJ databases">
        <authorList>
            <consortium name="Pathogen Informatics"/>
            <person name="Doyle S."/>
        </authorList>
    </citation>
    <scope>NUCLEOTIDE SEQUENCE [LARGE SCALE GENOMIC DNA]</scope>
    <source>
        <strain evidence="1 2">NCTC7582</strain>
    </source>
</reference>
<name>A0A2X0X9C2_9BACI</name>
<dbReference type="EMBL" id="UAQE01000001">
    <property type="protein sequence ID" value="SPT95565.1"/>
    <property type="molecule type" value="Genomic_DNA"/>
</dbReference>
<evidence type="ECO:0000313" key="2">
    <source>
        <dbReference type="Proteomes" id="UP000251431"/>
    </source>
</evidence>
<sequence length="348" mass="39608">MKYPRTVEVLPAIEMMPKVPSFLRDTFFPRTKDRTFVTDKVELDYKKGKRRMAPFVAPRIGGVTIGREGFTTKSVDTPRIAPQRAMTIDDISHRSMGENIYSTKTPEQRQVEMTAKDLEELGQYIDRREEWMVAELLFGGKVIVQGYSDNNYEKKIEMEIDYGFDQFKVLSGTSLWTAAESEPYEDLKAWRLEVLQNSGIAPNIVVLGRSAYEAFLKSKEIRDIFDKLNMSFGVIQPTLKNDSITFIGRLPEIGVEIYTYDDWYLDDEGNEKSFVPANKVLIGHSGQGGFLYGAVTQMEQGGKFVTYEAARVPKFWGNMDNDVAMVRLTSRPVPQPENVNSWLVATVV</sequence>
<proteinExistence type="predicted"/>
<accession>A0A2X0X9C2</accession>
<gene>
    <name evidence="1" type="ORF">NCTC7582_00066</name>
</gene>
<dbReference type="RefSeq" id="WP_112116212.1">
    <property type="nucleotide sequence ID" value="NZ_JBEGCY010000013.1"/>
</dbReference>
<dbReference type="Gene3D" id="3.30.1930.10">
    <property type="entry name" value="capsid protein of prophage domain"/>
    <property type="match status" value="1"/>
</dbReference>
<dbReference type="Pfam" id="PF03864">
    <property type="entry name" value="Phage_cap_E"/>
    <property type="match status" value="1"/>
</dbReference>